<dbReference type="InterPro" id="IPR013249">
    <property type="entry name" value="RNA_pol_sigma70_r4_t2"/>
</dbReference>
<dbReference type="InterPro" id="IPR039425">
    <property type="entry name" value="RNA_pol_sigma-70-like"/>
</dbReference>
<dbReference type="InterPro" id="IPR013324">
    <property type="entry name" value="RNA_pol_sigma_r3/r4-like"/>
</dbReference>
<dbReference type="PROSITE" id="PS50157">
    <property type="entry name" value="ZINC_FINGER_C2H2_2"/>
    <property type="match status" value="1"/>
</dbReference>
<dbReference type="PANTHER" id="PTHR43133:SF51">
    <property type="entry name" value="RNA POLYMERASE SIGMA FACTOR"/>
    <property type="match status" value="1"/>
</dbReference>
<dbReference type="InterPro" id="IPR013087">
    <property type="entry name" value="Znf_C2H2_type"/>
</dbReference>
<dbReference type="CDD" id="cd06171">
    <property type="entry name" value="Sigma70_r4"/>
    <property type="match status" value="1"/>
</dbReference>
<dbReference type="GO" id="GO:0006352">
    <property type="term" value="P:DNA-templated transcription initiation"/>
    <property type="evidence" value="ECO:0007669"/>
    <property type="project" value="InterPro"/>
</dbReference>
<dbReference type="Proteomes" id="UP000286806">
    <property type="component" value="Unassembled WGS sequence"/>
</dbReference>
<keyword evidence="5" id="KW-0862">Zinc</keyword>
<keyword evidence="3" id="KW-0731">Sigma factor</keyword>
<dbReference type="Gene3D" id="1.10.1740.10">
    <property type="match status" value="1"/>
</dbReference>
<comment type="caution">
    <text evidence="7">The sequence shown here is derived from an EMBL/GenBank/DDBJ whole genome shotgun (WGS) entry which is preliminary data.</text>
</comment>
<protein>
    <submittedName>
        <fullName evidence="7">RNA polymerase sigma-54 factor RpoN</fullName>
    </submittedName>
</protein>
<evidence type="ECO:0000256" key="5">
    <source>
        <dbReference type="PROSITE-ProRule" id="PRU00042"/>
    </source>
</evidence>
<dbReference type="Gene3D" id="1.10.10.10">
    <property type="entry name" value="Winged helix-like DNA-binding domain superfamily/Winged helix DNA-binding domain"/>
    <property type="match status" value="1"/>
</dbReference>
<dbReference type="InterPro" id="IPR007627">
    <property type="entry name" value="RNA_pol_sigma70_r2"/>
</dbReference>
<keyword evidence="5" id="KW-0863">Zinc-finger</keyword>
<gene>
    <name evidence="7" type="ORF">SFMTTN_2323</name>
</gene>
<feature type="domain" description="C2H2-type" evidence="6">
    <location>
        <begin position="70"/>
        <end position="97"/>
    </location>
</feature>
<dbReference type="Pfam" id="PF04542">
    <property type="entry name" value="Sigma70_r2"/>
    <property type="match status" value="1"/>
</dbReference>
<reference evidence="7 8" key="1">
    <citation type="journal article" date="2019" name="Front. Microbiol.">
        <title>Genomes of Neutrophilic Sulfur-Oxidizing Chemolithoautotrophs Representing 9 Proteobacterial Species From 8 Genera.</title>
        <authorList>
            <person name="Watanabe T."/>
            <person name="Kojima H."/>
            <person name="Umezawa K."/>
            <person name="Hori C."/>
            <person name="Takasuka T.E."/>
            <person name="Kato Y."/>
            <person name="Fukui M."/>
        </authorList>
    </citation>
    <scope>NUCLEOTIDE SEQUENCE [LARGE SCALE GENOMIC DNA]</scope>
    <source>
        <strain evidence="7 8">TTN</strain>
    </source>
</reference>
<evidence type="ECO:0000259" key="6">
    <source>
        <dbReference type="PROSITE" id="PS50157"/>
    </source>
</evidence>
<keyword evidence="4" id="KW-0804">Transcription</keyword>
<keyword evidence="2" id="KW-0805">Transcription regulation</keyword>
<evidence type="ECO:0000256" key="1">
    <source>
        <dbReference type="ARBA" id="ARBA00010641"/>
    </source>
</evidence>
<keyword evidence="5" id="KW-0479">Metal-binding</keyword>
<dbReference type="GO" id="GO:0016987">
    <property type="term" value="F:sigma factor activity"/>
    <property type="evidence" value="ECO:0007669"/>
    <property type="project" value="UniProtKB-KW"/>
</dbReference>
<proteinExistence type="inferred from homology"/>
<dbReference type="InterPro" id="IPR036388">
    <property type="entry name" value="WH-like_DNA-bd_sf"/>
</dbReference>
<evidence type="ECO:0000256" key="2">
    <source>
        <dbReference type="ARBA" id="ARBA00023015"/>
    </source>
</evidence>
<dbReference type="Pfam" id="PF08281">
    <property type="entry name" value="Sigma70_r4_2"/>
    <property type="match status" value="1"/>
</dbReference>
<dbReference type="SUPFAM" id="SSF88659">
    <property type="entry name" value="Sigma3 and sigma4 domains of RNA polymerase sigma factors"/>
    <property type="match status" value="1"/>
</dbReference>
<dbReference type="InterPro" id="IPR014284">
    <property type="entry name" value="RNA_pol_sigma-70_dom"/>
</dbReference>
<evidence type="ECO:0000313" key="7">
    <source>
        <dbReference type="EMBL" id="GBL46509.1"/>
    </source>
</evidence>
<evidence type="ECO:0000256" key="4">
    <source>
        <dbReference type="ARBA" id="ARBA00023163"/>
    </source>
</evidence>
<dbReference type="SUPFAM" id="SSF88946">
    <property type="entry name" value="Sigma2 domain of RNA polymerase sigma factors"/>
    <property type="match status" value="1"/>
</dbReference>
<dbReference type="PANTHER" id="PTHR43133">
    <property type="entry name" value="RNA POLYMERASE ECF-TYPE SIGMA FACTO"/>
    <property type="match status" value="1"/>
</dbReference>
<comment type="similarity">
    <text evidence="1">Belongs to the sigma-70 factor family. ECF subfamily.</text>
</comment>
<dbReference type="EMBL" id="BGOW01000020">
    <property type="protein sequence ID" value="GBL46509.1"/>
    <property type="molecule type" value="Genomic_DNA"/>
</dbReference>
<accession>A0A401JFV4</accession>
<dbReference type="NCBIfam" id="TIGR02937">
    <property type="entry name" value="sigma70-ECF"/>
    <property type="match status" value="1"/>
</dbReference>
<sequence>MLIGDGSLRVQLKERRTRLYRVAYSWCHDRSLADDLVQEALTRGLARLHQLRDPAQLDSWLFKILHNCWRDCFRCQKTFQDVDELEDHHYAHDETPEHIHSRSQIVDRVRAAVAQLPIGQRQVLTLIDLEGFSYNQVAEILEIPVGTVMSRLCRGRQSLKAKLVELSPQIKTGTLRSVK</sequence>
<dbReference type="GO" id="GO:0003677">
    <property type="term" value="F:DNA binding"/>
    <property type="evidence" value="ECO:0007669"/>
    <property type="project" value="InterPro"/>
</dbReference>
<dbReference type="InterPro" id="IPR013325">
    <property type="entry name" value="RNA_pol_sigma_r2"/>
</dbReference>
<evidence type="ECO:0000256" key="3">
    <source>
        <dbReference type="ARBA" id="ARBA00023082"/>
    </source>
</evidence>
<dbReference type="GO" id="GO:0008270">
    <property type="term" value="F:zinc ion binding"/>
    <property type="evidence" value="ECO:0007669"/>
    <property type="project" value="UniProtKB-KW"/>
</dbReference>
<name>A0A401JFV4_9PROT</name>
<evidence type="ECO:0000313" key="8">
    <source>
        <dbReference type="Proteomes" id="UP000286806"/>
    </source>
</evidence>
<dbReference type="PROSITE" id="PS00028">
    <property type="entry name" value="ZINC_FINGER_C2H2_1"/>
    <property type="match status" value="1"/>
</dbReference>
<dbReference type="AlphaFoldDB" id="A0A401JFV4"/>
<keyword evidence="8" id="KW-1185">Reference proteome</keyword>
<organism evidence="7 8">
    <name type="scientific">Sulfuriferula multivorans</name>
    <dbReference type="NCBI Taxonomy" id="1559896"/>
    <lineage>
        <taxon>Bacteria</taxon>
        <taxon>Pseudomonadati</taxon>
        <taxon>Pseudomonadota</taxon>
        <taxon>Betaproteobacteria</taxon>
        <taxon>Nitrosomonadales</taxon>
        <taxon>Sulfuricellaceae</taxon>
        <taxon>Sulfuriferula</taxon>
    </lineage>
</organism>